<evidence type="ECO:0000313" key="4">
    <source>
        <dbReference type="EMBL" id="EEF27961.1"/>
    </source>
</evidence>
<keyword evidence="2 4" id="KW-0808">Transferase</keyword>
<dbReference type="EMBL" id="EQ974927">
    <property type="protein sequence ID" value="EEF27961.1"/>
    <property type="molecule type" value="Genomic_DNA"/>
</dbReference>
<keyword evidence="3 4" id="KW-0012">Acyltransferase</keyword>
<sequence length="447" mass="50419">MESLFISKEIIKPSSSHAIHLPKPFRLSFLDQIIPTTYIPLIFFYSANDNNNFKKFQISTQLKISLSENLSTFYPFSGRVKDNLFIDNYEEGVPFIETRVKSHLTDFLEHPQVEFLNQFLPCQPFSYLRDPETIAPIAIQLNFFDCGGIALGVCMSHKITDATTMSAFLNNWANNLRGFSSKKIIPDLSVASSCFPPLESPSSQTYLALMEKLWSSDEHKDITKRFVFDANAILNLKAQAKSESVDNPTRIKAISSFIWKCCTTASRSISAASRPSLSVHTVNIRQRTKPCLSVYTVGNIFWWAIAATDVADTKMGLENFAALTNESIEKLNHHYVNTLQGERGPEAASEFLNQLVEIVSEKPEIFSFSSWLNFGFNELDFGWGKPIWVGLLGELGPAFRNLVIFKESMCNNGIEAWVTLDKNIMDILEEDPEFLKFATPNPGILMP</sequence>
<proteinExistence type="inferred from homology"/>
<dbReference type="Proteomes" id="UP000008311">
    <property type="component" value="Unassembled WGS sequence"/>
</dbReference>
<dbReference type="Pfam" id="PF02458">
    <property type="entry name" value="Transferase"/>
    <property type="match status" value="1"/>
</dbReference>
<organism evidence="4 5">
    <name type="scientific">Ricinus communis</name>
    <name type="common">Castor bean</name>
    <dbReference type="NCBI Taxonomy" id="3988"/>
    <lineage>
        <taxon>Eukaryota</taxon>
        <taxon>Viridiplantae</taxon>
        <taxon>Streptophyta</taxon>
        <taxon>Embryophyta</taxon>
        <taxon>Tracheophyta</taxon>
        <taxon>Spermatophyta</taxon>
        <taxon>Magnoliopsida</taxon>
        <taxon>eudicotyledons</taxon>
        <taxon>Gunneridae</taxon>
        <taxon>Pentapetalae</taxon>
        <taxon>rosids</taxon>
        <taxon>fabids</taxon>
        <taxon>Malpighiales</taxon>
        <taxon>Euphorbiaceae</taxon>
        <taxon>Acalyphoideae</taxon>
        <taxon>Acalypheae</taxon>
        <taxon>Ricinus</taxon>
    </lineage>
</organism>
<dbReference type="Gene3D" id="3.30.559.10">
    <property type="entry name" value="Chloramphenicol acetyltransferase-like domain"/>
    <property type="match status" value="2"/>
</dbReference>
<dbReference type="InterPro" id="IPR023213">
    <property type="entry name" value="CAT-like_dom_sf"/>
</dbReference>
<comment type="similarity">
    <text evidence="1">Belongs to the plant acyltransferase family.</text>
</comment>
<evidence type="ECO:0000256" key="2">
    <source>
        <dbReference type="ARBA" id="ARBA00022679"/>
    </source>
</evidence>
<protein>
    <submittedName>
        <fullName evidence="4">Anthranilate N-benzoyltransferase protein, putative</fullName>
        <ecNumber evidence="4">2.3.1.150</ecNumber>
    </submittedName>
</protein>
<dbReference type="GO" id="GO:0047180">
    <property type="term" value="F:salutaridinol 7-O-acetyltransferase activity"/>
    <property type="evidence" value="ECO:0007669"/>
    <property type="project" value="UniProtKB-EC"/>
</dbReference>
<dbReference type="STRING" id="3988.B9T854"/>
<keyword evidence="5" id="KW-1185">Reference proteome</keyword>
<evidence type="ECO:0000256" key="3">
    <source>
        <dbReference type="ARBA" id="ARBA00023315"/>
    </source>
</evidence>
<reference evidence="5" key="1">
    <citation type="journal article" date="2010" name="Nat. Biotechnol.">
        <title>Draft genome sequence of the oilseed species Ricinus communis.</title>
        <authorList>
            <person name="Chan A.P."/>
            <person name="Crabtree J."/>
            <person name="Zhao Q."/>
            <person name="Lorenzi H."/>
            <person name="Orvis J."/>
            <person name="Puiu D."/>
            <person name="Melake-Berhan A."/>
            <person name="Jones K.M."/>
            <person name="Redman J."/>
            <person name="Chen G."/>
            <person name="Cahoon E.B."/>
            <person name="Gedil M."/>
            <person name="Stanke M."/>
            <person name="Haas B.J."/>
            <person name="Wortman J.R."/>
            <person name="Fraser-Liggett C.M."/>
            <person name="Ravel J."/>
            <person name="Rabinowicz P.D."/>
        </authorList>
    </citation>
    <scope>NUCLEOTIDE SEQUENCE [LARGE SCALE GENOMIC DNA]</scope>
    <source>
        <strain evidence="5">cv. Hale</strain>
    </source>
</reference>
<dbReference type="AlphaFoldDB" id="B9T854"/>
<dbReference type="PANTHER" id="PTHR31623">
    <property type="entry name" value="F21J9.9"/>
    <property type="match status" value="1"/>
</dbReference>
<evidence type="ECO:0000313" key="5">
    <source>
        <dbReference type="Proteomes" id="UP000008311"/>
    </source>
</evidence>
<dbReference type="PANTHER" id="PTHR31623:SF36">
    <property type="entry name" value="STEMMADENINE O-ACETYLTRANSFERASE-LIKE"/>
    <property type="match status" value="1"/>
</dbReference>
<gene>
    <name evidence="4" type="ORF">RCOM_0355370</name>
</gene>
<dbReference type="InParanoid" id="B9T854"/>
<accession>B9T854</accession>
<dbReference type="EC" id="2.3.1.150" evidence="4"/>
<dbReference type="eggNOG" id="ENOG502SI0I">
    <property type="taxonomic scope" value="Eukaryota"/>
</dbReference>
<evidence type="ECO:0000256" key="1">
    <source>
        <dbReference type="ARBA" id="ARBA00009861"/>
    </source>
</evidence>
<name>B9T854_RICCO</name>